<sequence length="38" mass="4346">MLVFCPQQIFHLNKPNQPNTNLLFQVSNCGFIVTRILG</sequence>
<protein>
    <submittedName>
        <fullName evidence="1">Uncharacterized protein</fullName>
    </submittedName>
</protein>
<proteinExistence type="predicted"/>
<dbReference type="EMBL" id="GGEC01058866">
    <property type="protein sequence ID" value="MBX39350.1"/>
    <property type="molecule type" value="Transcribed_RNA"/>
</dbReference>
<evidence type="ECO:0000313" key="1">
    <source>
        <dbReference type="EMBL" id="MBX39350.1"/>
    </source>
</evidence>
<accession>A0A2P2NAC3</accession>
<dbReference type="AlphaFoldDB" id="A0A2P2NAC3"/>
<reference evidence="1" key="1">
    <citation type="submission" date="2018-02" db="EMBL/GenBank/DDBJ databases">
        <title>Rhizophora mucronata_Transcriptome.</title>
        <authorList>
            <person name="Meera S.P."/>
            <person name="Sreeshan A."/>
            <person name="Augustine A."/>
        </authorList>
    </citation>
    <scope>NUCLEOTIDE SEQUENCE</scope>
    <source>
        <tissue evidence="1">Leaf</tissue>
    </source>
</reference>
<organism evidence="1">
    <name type="scientific">Rhizophora mucronata</name>
    <name type="common">Asiatic mangrove</name>
    <dbReference type="NCBI Taxonomy" id="61149"/>
    <lineage>
        <taxon>Eukaryota</taxon>
        <taxon>Viridiplantae</taxon>
        <taxon>Streptophyta</taxon>
        <taxon>Embryophyta</taxon>
        <taxon>Tracheophyta</taxon>
        <taxon>Spermatophyta</taxon>
        <taxon>Magnoliopsida</taxon>
        <taxon>eudicotyledons</taxon>
        <taxon>Gunneridae</taxon>
        <taxon>Pentapetalae</taxon>
        <taxon>rosids</taxon>
        <taxon>fabids</taxon>
        <taxon>Malpighiales</taxon>
        <taxon>Rhizophoraceae</taxon>
        <taxon>Rhizophora</taxon>
    </lineage>
</organism>
<name>A0A2P2NAC3_RHIMU</name>